<gene>
    <name evidence="1" type="ORF">S01H4_33277</name>
</gene>
<organism evidence="1">
    <name type="scientific">marine sediment metagenome</name>
    <dbReference type="NCBI Taxonomy" id="412755"/>
    <lineage>
        <taxon>unclassified sequences</taxon>
        <taxon>metagenomes</taxon>
        <taxon>ecological metagenomes</taxon>
    </lineage>
</organism>
<sequence length="299" mass="33227">DYNLGLSEDQRRVYYPQFDDIVPRSARRGPSVPVMPTGLPWTRSFYERPTDDEGWQDLLEAYGICPAGDLVCGLDPIKRDEAIANLDYFHEVKVVQDPVTGYDIPFVLGDIFHSDPIVLGNPDNFRYWTADVGGSGDLPLEDPCTLSPNGYRCYFAQQQLRRKMLAVASNSGQVHVYDAGIWRGLNGNGCENSTIPGQQILQGEFDNGTGQEIFSYVPRISLPGQHDLRVIGDHAFTVDGKMSHGDVFIDPVHDGFPAPDEREWHSVFIGGMREGGAGYFAVDYTHPDTLDVCNNIPVI</sequence>
<accession>X1BAW2</accession>
<feature type="non-terminal residue" evidence="1">
    <location>
        <position position="299"/>
    </location>
</feature>
<protein>
    <submittedName>
        <fullName evidence="1">Uncharacterized protein</fullName>
    </submittedName>
</protein>
<reference evidence="1" key="1">
    <citation type="journal article" date="2014" name="Front. Microbiol.">
        <title>High frequency of phylogenetically diverse reductive dehalogenase-homologous genes in deep subseafloor sedimentary metagenomes.</title>
        <authorList>
            <person name="Kawai M."/>
            <person name="Futagami T."/>
            <person name="Toyoda A."/>
            <person name="Takaki Y."/>
            <person name="Nishi S."/>
            <person name="Hori S."/>
            <person name="Arai W."/>
            <person name="Tsubouchi T."/>
            <person name="Morono Y."/>
            <person name="Uchiyama I."/>
            <person name="Ito T."/>
            <person name="Fujiyama A."/>
            <person name="Inagaki F."/>
            <person name="Takami H."/>
        </authorList>
    </citation>
    <scope>NUCLEOTIDE SEQUENCE</scope>
    <source>
        <strain evidence="1">Expedition CK06-06</strain>
    </source>
</reference>
<comment type="caution">
    <text evidence="1">The sequence shown here is derived from an EMBL/GenBank/DDBJ whole genome shotgun (WGS) entry which is preliminary data.</text>
</comment>
<dbReference type="AlphaFoldDB" id="X1BAW2"/>
<feature type="non-terminal residue" evidence="1">
    <location>
        <position position="1"/>
    </location>
</feature>
<proteinExistence type="predicted"/>
<dbReference type="EMBL" id="BART01017494">
    <property type="protein sequence ID" value="GAG78382.1"/>
    <property type="molecule type" value="Genomic_DNA"/>
</dbReference>
<evidence type="ECO:0000313" key="1">
    <source>
        <dbReference type="EMBL" id="GAG78382.1"/>
    </source>
</evidence>
<name>X1BAW2_9ZZZZ</name>